<evidence type="ECO:0000313" key="1">
    <source>
        <dbReference type="EMBL" id="KAH7653436.1"/>
    </source>
</evidence>
<protein>
    <submittedName>
        <fullName evidence="1">Non-specific serine/threonine protein kinase protein</fullName>
        <ecNumber evidence="1">2.7.11.1</ecNumber>
    </submittedName>
</protein>
<sequence length="865" mass="95837">MTRRPSRVISGLGFKTLLISTLFSLACIWLPASNSSQVEPQWHHSSSCQSSPSRSPFSAFQPSTPPLLTSSTAAPQPTPSSRTTLLGLSFLTQNSSPPQPPTLYQSQTQLINPTLSTTLQTLIQTSSYTFPINTTGTHVLRLHFFPFTTKSYYLINSSNFNVSSPQTFFLGSFSPSASNTSTIKEYYLWLDTVGLTLTFTPNSPSLAFISAIELFTAPPFLIDNNTIKPRPVSTTGQDLNIGNLAHQSLQTLYRLNVGGPQINTTNDTLWRTWTPDDTFLYFEPLSKVNSTNTDKIIYGNDSRNTRDIAPELVYSTVREMNISDSFRVAYFNFSFNVTWTFNVSTGYKYFIRMHFCDFVSAQPLDLVFDVYIGGASAYPNLRLGTLTNKTLYRAYYLDFITDDDVVRNSGLLNVSIGLSSNSTASTANAIMNGLEIMKINNSDGSLDGIFYSGKSHLGLPVIIVSAVAATLVSLIVVAITIVILTRKKSKPAPATINPKANTKTAGSCSPHHNDSINKCSSGATPRMKMGLELYIPLSDIKLATHDFDEALVIGHGGFGKVFKGVLSDGTMVAVKRAMGRSRQGYPEFVNEINLLSKIRHRHLVSIIGYCDEMGEMILVYEFMENGTLKNYLYGSPDLPCLSWKQRLQVCIGAARGLDYLHTAHSPVIIHRDVKSTNILLGQDFLAKISDFGISKLGPLLGEDTYVSTGVKGSFGYFDPEYFTMLKLTTKSDVYSFGVVLFEVLCARPVIDPRFKDEAVNLADWALHYLKKGKLEKIIDVRLAGEINPKSLEKFGEIAERCLAKHGDDRPTIGDVLWDLEYALQLQETELMREPHEDSGTVDSQIQYLSLMRRVSFACTDIDEDK</sequence>
<keyword evidence="2" id="KW-1185">Reference proteome</keyword>
<keyword evidence="1" id="KW-0808">Transferase</keyword>
<comment type="caution">
    <text evidence="1">The sequence shown here is derived from an EMBL/GenBank/DDBJ whole genome shotgun (WGS) entry which is preliminary data.</text>
</comment>
<keyword evidence="1" id="KW-0723">Serine/threonine-protein kinase</keyword>
<evidence type="ECO:0000313" key="2">
    <source>
        <dbReference type="Proteomes" id="UP000827976"/>
    </source>
</evidence>
<dbReference type="EMBL" id="CM037029">
    <property type="protein sequence ID" value="KAH7653436.1"/>
    <property type="molecule type" value="Genomic_DNA"/>
</dbReference>
<keyword evidence="1" id="KW-0418">Kinase</keyword>
<gene>
    <name evidence="1" type="ORF">IHE45_19G080600</name>
</gene>
<reference evidence="2" key="1">
    <citation type="journal article" date="2022" name="Nat. Commun.">
        <title>Chromosome evolution and the genetic basis of agronomically important traits in greater yam.</title>
        <authorList>
            <person name="Bredeson J.V."/>
            <person name="Lyons J.B."/>
            <person name="Oniyinde I.O."/>
            <person name="Okereke N.R."/>
            <person name="Kolade O."/>
            <person name="Nnabue I."/>
            <person name="Nwadili C.O."/>
            <person name="Hribova E."/>
            <person name="Parker M."/>
            <person name="Nwogha J."/>
            <person name="Shu S."/>
            <person name="Carlson J."/>
            <person name="Kariba R."/>
            <person name="Muthemba S."/>
            <person name="Knop K."/>
            <person name="Barton G.J."/>
            <person name="Sherwood A.V."/>
            <person name="Lopez-Montes A."/>
            <person name="Asiedu R."/>
            <person name="Jamnadass R."/>
            <person name="Muchugi A."/>
            <person name="Goodstein D."/>
            <person name="Egesi C.N."/>
            <person name="Featherston J."/>
            <person name="Asfaw A."/>
            <person name="Simpson G.G."/>
            <person name="Dolezel J."/>
            <person name="Hendre P.S."/>
            <person name="Van Deynze A."/>
            <person name="Kumar P.L."/>
            <person name="Obidiegwu J.E."/>
            <person name="Bhattacharjee R."/>
            <person name="Rokhsar D.S."/>
        </authorList>
    </citation>
    <scope>NUCLEOTIDE SEQUENCE [LARGE SCALE GENOMIC DNA]</scope>
    <source>
        <strain evidence="2">cv. TDa95/00328</strain>
    </source>
</reference>
<proteinExistence type="predicted"/>
<name>A0ACB7TZD3_DIOAL</name>
<organism evidence="1 2">
    <name type="scientific">Dioscorea alata</name>
    <name type="common">Purple yam</name>
    <dbReference type="NCBI Taxonomy" id="55571"/>
    <lineage>
        <taxon>Eukaryota</taxon>
        <taxon>Viridiplantae</taxon>
        <taxon>Streptophyta</taxon>
        <taxon>Embryophyta</taxon>
        <taxon>Tracheophyta</taxon>
        <taxon>Spermatophyta</taxon>
        <taxon>Magnoliopsida</taxon>
        <taxon>Liliopsida</taxon>
        <taxon>Dioscoreales</taxon>
        <taxon>Dioscoreaceae</taxon>
        <taxon>Dioscorea</taxon>
    </lineage>
</organism>
<dbReference type="Proteomes" id="UP000827976">
    <property type="component" value="Chromosome 19"/>
</dbReference>
<accession>A0ACB7TZD3</accession>
<dbReference type="EC" id="2.7.11.1" evidence="1"/>